<reference evidence="1" key="1">
    <citation type="submission" date="2019-07" db="EMBL/GenBank/DDBJ databases">
        <title>Toxilogical consequences of a new and cryptic species of cyanobacteria (Komarekiella delphini-convector) recovered from the epidermis of a bottlenose dolphin and 1500 ft. in the air.</title>
        <authorList>
            <person name="Brown A.O."/>
            <person name="Dvorak P."/>
            <person name="Villanueva C.D."/>
            <person name="Foss A.J."/>
            <person name="Garvey A.D."/>
            <person name="Gibson Q.A."/>
            <person name="Johansen J.R."/>
            <person name="Casamatta D.A."/>
        </authorList>
    </citation>
    <scope>NUCLEOTIDE SEQUENCE</scope>
    <source>
        <strain evidence="1">SJRDD-AB1</strain>
    </source>
</reference>
<dbReference type="Proteomes" id="UP001165986">
    <property type="component" value="Unassembled WGS sequence"/>
</dbReference>
<dbReference type="EMBL" id="VJXY01000021">
    <property type="protein sequence ID" value="MBD6617893.1"/>
    <property type="molecule type" value="Genomic_DNA"/>
</dbReference>
<organism evidence="1 2">
    <name type="scientific">Komarekiella delphini-convector SJRDD-AB1</name>
    <dbReference type="NCBI Taxonomy" id="2593771"/>
    <lineage>
        <taxon>Bacteria</taxon>
        <taxon>Bacillati</taxon>
        <taxon>Cyanobacteriota</taxon>
        <taxon>Cyanophyceae</taxon>
        <taxon>Nostocales</taxon>
        <taxon>Nostocaceae</taxon>
        <taxon>Komarekiella</taxon>
        <taxon>Komarekiella delphini-convector</taxon>
    </lineage>
</organism>
<protein>
    <submittedName>
        <fullName evidence="1">Uncharacterized protein</fullName>
    </submittedName>
</protein>
<gene>
    <name evidence="1" type="ORF">FNW02_19190</name>
</gene>
<dbReference type="AlphaFoldDB" id="A0AA40SZK4"/>
<keyword evidence="2" id="KW-1185">Reference proteome</keyword>
<proteinExistence type="predicted"/>
<name>A0AA40SZK4_9NOST</name>
<dbReference type="RefSeq" id="WP_225225768.1">
    <property type="nucleotide sequence ID" value="NZ_VJXY01000021.1"/>
</dbReference>
<comment type="caution">
    <text evidence="1">The sequence shown here is derived from an EMBL/GenBank/DDBJ whole genome shotgun (WGS) entry which is preliminary data.</text>
</comment>
<accession>A0AA40SZK4</accession>
<evidence type="ECO:0000313" key="1">
    <source>
        <dbReference type="EMBL" id="MBD6617893.1"/>
    </source>
</evidence>
<evidence type="ECO:0000313" key="2">
    <source>
        <dbReference type="Proteomes" id="UP001165986"/>
    </source>
</evidence>
<sequence length="60" mass="7092">MLSPPYVLLLLDGWEGSCRVYDRAKSYKVIFTSSTYEEAELWLLEDEYELIERRVSVSEI</sequence>